<organism evidence="1 2">
    <name type="scientific">Russula earlei</name>
    <dbReference type="NCBI Taxonomy" id="71964"/>
    <lineage>
        <taxon>Eukaryota</taxon>
        <taxon>Fungi</taxon>
        <taxon>Dikarya</taxon>
        <taxon>Basidiomycota</taxon>
        <taxon>Agaricomycotina</taxon>
        <taxon>Agaricomycetes</taxon>
        <taxon>Russulales</taxon>
        <taxon>Russulaceae</taxon>
        <taxon>Russula</taxon>
    </lineage>
</organism>
<accession>A0ACC0UAI0</accession>
<comment type="caution">
    <text evidence="1">The sequence shown here is derived from an EMBL/GenBank/DDBJ whole genome shotgun (WGS) entry which is preliminary data.</text>
</comment>
<name>A0ACC0UAI0_9AGAM</name>
<dbReference type="Proteomes" id="UP001207468">
    <property type="component" value="Unassembled WGS sequence"/>
</dbReference>
<evidence type="ECO:0000313" key="2">
    <source>
        <dbReference type="Proteomes" id="UP001207468"/>
    </source>
</evidence>
<gene>
    <name evidence="1" type="ORF">F5148DRAFT_1148852</name>
</gene>
<sequence>MSLTPSSKEQPTKSSTAARVALTTGPAASSLEARKRKQKHQNVTDDPLGDQTTHLDPTQPTMTTISIPASAAQCDPASSPTPMVPYSPTEPDTSQSPLYDLMLDDTSPTSPKSPTPFCTNLVSDSDDALEDITMRDTHITSLYTLRTREEDSTPKCAHLTGTRSEASLTTTPTSTSSDMATALQTRLEALAKRFTSRPINKDASRNPIDKYTNCEHFPIVHDPHPAVALDNIDIECAVGWVHRPGDKLLAIPFDTEASELETHDSIKSRIFTTVTEITKADNIGIAGPTPSKEACRSPTSFLIYNLTDAQKIALLKCGVWSAPTLTFRVTTLDSPCLDFLFTIRGFTTHIIDEVQQMVYNIWTDETTKEFLTGTINTYNPSDQHDIATSISHFIESVTVTRLDLKTNGGALTPCFNIYARGKTIPNDDLWFTLRDFLAKRSYATALQGKGETVIAPFRCGICHGADHLRGLCPFPQIKDWNGPKNRPSATYATMRNTLPRKEGRGCNQMVLLRHD</sequence>
<dbReference type="EMBL" id="JAGFNK010000081">
    <property type="protein sequence ID" value="KAI9508714.1"/>
    <property type="molecule type" value="Genomic_DNA"/>
</dbReference>
<keyword evidence="2" id="KW-1185">Reference proteome</keyword>
<evidence type="ECO:0000313" key="1">
    <source>
        <dbReference type="EMBL" id="KAI9508714.1"/>
    </source>
</evidence>
<proteinExistence type="predicted"/>
<protein>
    <submittedName>
        <fullName evidence="1">Uncharacterized protein</fullName>
    </submittedName>
</protein>
<reference evidence="1" key="1">
    <citation type="submission" date="2021-03" db="EMBL/GenBank/DDBJ databases">
        <title>Evolutionary priming and transition to the ectomycorrhizal habit in an iconic lineage of mushroom-forming fungi: is preadaptation a requirement?</title>
        <authorList>
            <consortium name="DOE Joint Genome Institute"/>
            <person name="Looney B.P."/>
            <person name="Miyauchi S."/>
            <person name="Morin E."/>
            <person name="Drula E."/>
            <person name="Courty P.E."/>
            <person name="Chicoki N."/>
            <person name="Fauchery L."/>
            <person name="Kohler A."/>
            <person name="Kuo A."/>
            <person name="LaButti K."/>
            <person name="Pangilinan J."/>
            <person name="Lipzen A."/>
            <person name="Riley R."/>
            <person name="Andreopoulos W."/>
            <person name="He G."/>
            <person name="Johnson J."/>
            <person name="Barry K.W."/>
            <person name="Grigoriev I.V."/>
            <person name="Nagy L."/>
            <person name="Hibbett D."/>
            <person name="Henrissat B."/>
            <person name="Matheny P.B."/>
            <person name="Labbe J."/>
            <person name="Martin A.F."/>
        </authorList>
    </citation>
    <scope>NUCLEOTIDE SEQUENCE</scope>
    <source>
        <strain evidence="1">BPL698</strain>
    </source>
</reference>